<evidence type="ECO:0000256" key="8">
    <source>
        <dbReference type="SAM" id="Phobius"/>
    </source>
</evidence>
<dbReference type="GO" id="GO:0005886">
    <property type="term" value="C:plasma membrane"/>
    <property type="evidence" value="ECO:0007669"/>
    <property type="project" value="UniProtKB-SubCell"/>
</dbReference>
<evidence type="ECO:0000256" key="1">
    <source>
        <dbReference type="ARBA" id="ARBA00004651"/>
    </source>
</evidence>
<evidence type="ECO:0000313" key="9">
    <source>
        <dbReference type="EMBL" id="KAG5683067.1"/>
    </source>
</evidence>
<feature type="transmembrane region" description="Helical" evidence="8">
    <location>
        <begin position="251"/>
        <end position="272"/>
    </location>
</feature>
<feature type="transmembrane region" description="Helical" evidence="8">
    <location>
        <begin position="308"/>
        <end position="328"/>
    </location>
</feature>
<accession>A0A9J6CN66</accession>
<evidence type="ECO:0000256" key="3">
    <source>
        <dbReference type="ARBA" id="ARBA00022692"/>
    </source>
</evidence>
<keyword evidence="6" id="KW-0675">Receptor</keyword>
<gene>
    <name evidence="9" type="ORF">PVAND_012373</name>
</gene>
<keyword evidence="4 8" id="KW-1133">Transmembrane helix</keyword>
<reference evidence="9" key="1">
    <citation type="submission" date="2021-03" db="EMBL/GenBank/DDBJ databases">
        <title>Chromosome level genome of the anhydrobiotic midge Polypedilum vanderplanki.</title>
        <authorList>
            <person name="Yoshida Y."/>
            <person name="Kikawada T."/>
            <person name="Gusev O."/>
        </authorList>
    </citation>
    <scope>NUCLEOTIDE SEQUENCE</scope>
    <source>
        <strain evidence="9">NIAS01</strain>
        <tissue evidence="9">Whole body or cell culture</tissue>
    </source>
</reference>
<evidence type="ECO:0000256" key="7">
    <source>
        <dbReference type="ARBA" id="ARBA00023180"/>
    </source>
</evidence>
<sequence length="379" mass="44913">MSTNLEVFNPKILNTVFEELKFLVYVEEVKSLKELEKFLNDQVIDINIELSDLRFFEFFIIDSTHSVDIVATLLYSNEVCGNFTYKLLNIYDKKSQKWTRKLENYQHFVNFYGCVIPFITNIQSLFYFKGYEKYVIAPNDTAFKIILSHNPSLHGLIYDISKIMEKIGNFKFHYSFYNNRHELIFANYSDIFNFSSYVSMGMTFYGLERSRHRNVYHSTAPFHSLVYYYLITPNSNYTNYEKILFPFDEPTWIFLCVFVVSTFGCIFILNQLPNRFREIVYGSGITMPIYNVLSIFFGISLTRLPHKFFSRFILILFIGFCLIFRTCYQSKMFEFITTDMQKPLPESYDDLYNSNYTILINPSEHIYGINELIGNGRKP</sequence>
<keyword evidence="2" id="KW-1003">Cell membrane</keyword>
<dbReference type="Gene3D" id="1.10.287.70">
    <property type="match status" value="1"/>
</dbReference>
<evidence type="ECO:0000256" key="5">
    <source>
        <dbReference type="ARBA" id="ARBA00023136"/>
    </source>
</evidence>
<keyword evidence="3 8" id="KW-0812">Transmembrane</keyword>
<evidence type="ECO:0000256" key="4">
    <source>
        <dbReference type="ARBA" id="ARBA00022989"/>
    </source>
</evidence>
<comment type="caution">
    <text evidence="9">The sequence shown here is derived from an EMBL/GenBank/DDBJ whole genome shotgun (WGS) entry which is preliminary data.</text>
</comment>
<protein>
    <submittedName>
        <fullName evidence="9">Uncharacterized protein</fullName>
    </submittedName>
</protein>
<proteinExistence type="predicted"/>
<keyword evidence="7" id="KW-0325">Glycoprotein</keyword>
<comment type="subcellular location">
    <subcellularLocation>
        <location evidence="1">Cell membrane</location>
        <topology evidence="1">Multi-pass membrane protein</topology>
    </subcellularLocation>
</comment>
<evidence type="ECO:0000256" key="2">
    <source>
        <dbReference type="ARBA" id="ARBA00022475"/>
    </source>
</evidence>
<evidence type="ECO:0000313" key="10">
    <source>
        <dbReference type="Proteomes" id="UP001107558"/>
    </source>
</evidence>
<dbReference type="Proteomes" id="UP001107558">
    <property type="component" value="Chromosome 1"/>
</dbReference>
<organism evidence="9 10">
    <name type="scientific">Polypedilum vanderplanki</name>
    <name type="common">Sleeping chironomid midge</name>
    <dbReference type="NCBI Taxonomy" id="319348"/>
    <lineage>
        <taxon>Eukaryota</taxon>
        <taxon>Metazoa</taxon>
        <taxon>Ecdysozoa</taxon>
        <taxon>Arthropoda</taxon>
        <taxon>Hexapoda</taxon>
        <taxon>Insecta</taxon>
        <taxon>Pterygota</taxon>
        <taxon>Neoptera</taxon>
        <taxon>Endopterygota</taxon>
        <taxon>Diptera</taxon>
        <taxon>Nematocera</taxon>
        <taxon>Chironomoidea</taxon>
        <taxon>Chironomidae</taxon>
        <taxon>Chironominae</taxon>
        <taxon>Polypedilum</taxon>
        <taxon>Polypedilum</taxon>
    </lineage>
</organism>
<keyword evidence="5 8" id="KW-0472">Membrane</keyword>
<feature type="transmembrane region" description="Helical" evidence="8">
    <location>
        <begin position="279"/>
        <end position="302"/>
    </location>
</feature>
<name>A0A9J6CN66_POLVA</name>
<dbReference type="InterPro" id="IPR052192">
    <property type="entry name" value="Insect_Ionotropic_Sensory_Rcpt"/>
</dbReference>
<dbReference type="PANTHER" id="PTHR42643:SF30">
    <property type="entry name" value="IONOTROPIC RECEPTOR 40A-RELATED"/>
    <property type="match status" value="1"/>
</dbReference>
<dbReference type="PANTHER" id="PTHR42643">
    <property type="entry name" value="IONOTROPIC RECEPTOR 20A-RELATED"/>
    <property type="match status" value="1"/>
</dbReference>
<dbReference type="OrthoDB" id="8050636at2759"/>
<dbReference type="AlphaFoldDB" id="A0A9J6CN66"/>
<dbReference type="EMBL" id="JADBJN010000001">
    <property type="protein sequence ID" value="KAG5683067.1"/>
    <property type="molecule type" value="Genomic_DNA"/>
</dbReference>
<evidence type="ECO:0000256" key="6">
    <source>
        <dbReference type="ARBA" id="ARBA00023170"/>
    </source>
</evidence>
<keyword evidence="10" id="KW-1185">Reference proteome</keyword>